<evidence type="ECO:0008006" key="4">
    <source>
        <dbReference type="Google" id="ProtNLM"/>
    </source>
</evidence>
<evidence type="ECO:0000313" key="2">
    <source>
        <dbReference type="EMBL" id="RDW73335.1"/>
    </source>
</evidence>
<sequence length="400" mass="44065">MRFLVLVLLSLQGAWTAQAFVEPSVRPAPHVRAAFIALQTWYNKSSGIWDSTGWWNAANCLTTVGDLAAIDPLVKLITKEVFSNTFIQGQRYQLQMTKSIRNFTIETCYGDTCAGSPPASLTRGFLNDYYDDEGWWALAWIQAYDITQEPQYLAVAIGIFEDMKRGSSPCGGIWWDKANTYVNAIPNELFLSVAAHLANRSTNKATKEYYRKIAIAQWEWFKASGMINAEHLINDGLTADCRSNDGVVWSYNQGVVLGGLVELSIATRERKYLKAARKIAEAAIEALSDSDGILHEACEPDCGADGSQFKGIFARNLQKLHQVEPRWLFAEFLARNAASIWKHDRNGRDQMGLVWSGPSAGSVNASTHSSALDALVAAAAAERVKEAGSGGMVFFDASEL</sequence>
<comment type="caution">
    <text evidence="2">The sequence shown here is derived from an EMBL/GenBank/DDBJ whole genome shotgun (WGS) entry which is preliminary data.</text>
</comment>
<gene>
    <name evidence="2" type="ORF">BP6252_07242</name>
</gene>
<reference evidence="2 3" key="1">
    <citation type="journal article" date="2018" name="IMA Fungus">
        <title>IMA Genome-F 9: Draft genome sequence of Annulohypoxylon stygium, Aspergillus mulundensis, Berkeleyomyces basicola (syn. Thielaviopsis basicola), Ceratocystis smalleyi, two Cercospora beticola strains, Coleophoma cylindrospora, Fusarium fracticaudum, Phialophora cf. hyalina, and Morchella septimelata.</title>
        <authorList>
            <person name="Wingfield B.D."/>
            <person name="Bills G.F."/>
            <person name="Dong Y."/>
            <person name="Huang W."/>
            <person name="Nel W.J."/>
            <person name="Swalarsk-Parry B.S."/>
            <person name="Vaghefi N."/>
            <person name="Wilken P.M."/>
            <person name="An Z."/>
            <person name="de Beer Z.W."/>
            <person name="De Vos L."/>
            <person name="Chen L."/>
            <person name="Duong T.A."/>
            <person name="Gao Y."/>
            <person name="Hammerbacher A."/>
            <person name="Kikkert J.R."/>
            <person name="Li Y."/>
            <person name="Li H."/>
            <person name="Li K."/>
            <person name="Li Q."/>
            <person name="Liu X."/>
            <person name="Ma X."/>
            <person name="Naidoo K."/>
            <person name="Pethybridge S.J."/>
            <person name="Sun J."/>
            <person name="Steenkamp E.T."/>
            <person name="van der Nest M.A."/>
            <person name="van Wyk S."/>
            <person name="Wingfield M.J."/>
            <person name="Xiong C."/>
            <person name="Yue Q."/>
            <person name="Zhang X."/>
        </authorList>
    </citation>
    <scope>NUCLEOTIDE SEQUENCE [LARGE SCALE GENOMIC DNA]</scope>
    <source>
        <strain evidence="2 3">BP6252</strain>
    </source>
</reference>
<accession>A0A3D8RH08</accession>
<dbReference type="PANTHER" id="PTHR47791:SF1">
    <property type="entry name" value="ENDO MANNANASE, GH76 FAMILY (EUROFUNG)"/>
    <property type="match status" value="1"/>
</dbReference>
<dbReference type="Gene3D" id="1.50.10.20">
    <property type="match status" value="1"/>
</dbReference>
<evidence type="ECO:0000256" key="1">
    <source>
        <dbReference type="SAM" id="SignalP"/>
    </source>
</evidence>
<dbReference type="InterPro" id="IPR008928">
    <property type="entry name" value="6-hairpin_glycosidase_sf"/>
</dbReference>
<dbReference type="EMBL" id="PDLM01000007">
    <property type="protein sequence ID" value="RDW73335.1"/>
    <property type="molecule type" value="Genomic_DNA"/>
</dbReference>
<dbReference type="STRING" id="1849047.A0A3D8RH08"/>
<organism evidence="2 3">
    <name type="scientific">Coleophoma cylindrospora</name>
    <dbReference type="NCBI Taxonomy" id="1849047"/>
    <lineage>
        <taxon>Eukaryota</taxon>
        <taxon>Fungi</taxon>
        <taxon>Dikarya</taxon>
        <taxon>Ascomycota</taxon>
        <taxon>Pezizomycotina</taxon>
        <taxon>Leotiomycetes</taxon>
        <taxon>Helotiales</taxon>
        <taxon>Dermateaceae</taxon>
        <taxon>Coleophoma</taxon>
    </lineage>
</organism>
<dbReference type="SUPFAM" id="SSF48208">
    <property type="entry name" value="Six-hairpin glycosidases"/>
    <property type="match status" value="1"/>
</dbReference>
<dbReference type="AlphaFoldDB" id="A0A3D8RH08"/>
<keyword evidence="1" id="KW-0732">Signal</keyword>
<proteinExistence type="predicted"/>
<dbReference type="OrthoDB" id="9984024at2759"/>
<keyword evidence="3" id="KW-1185">Reference proteome</keyword>
<name>A0A3D8RH08_9HELO</name>
<feature type="signal peptide" evidence="1">
    <location>
        <begin position="1"/>
        <end position="19"/>
    </location>
</feature>
<dbReference type="InterPro" id="IPR005198">
    <property type="entry name" value="Glyco_hydro_76"/>
</dbReference>
<dbReference type="Pfam" id="PF03663">
    <property type="entry name" value="Glyco_hydro_76"/>
    <property type="match status" value="1"/>
</dbReference>
<evidence type="ECO:0000313" key="3">
    <source>
        <dbReference type="Proteomes" id="UP000256645"/>
    </source>
</evidence>
<dbReference type="GO" id="GO:0005975">
    <property type="term" value="P:carbohydrate metabolic process"/>
    <property type="evidence" value="ECO:0007669"/>
    <property type="project" value="InterPro"/>
</dbReference>
<dbReference type="Proteomes" id="UP000256645">
    <property type="component" value="Unassembled WGS sequence"/>
</dbReference>
<dbReference type="PANTHER" id="PTHR47791">
    <property type="entry name" value="MEIOTICALLY UP-REGULATED GENE 191 PROTEIN"/>
    <property type="match status" value="1"/>
</dbReference>
<protein>
    <recommendedName>
        <fullName evidence="4">Glycoside hydrolase family 76 protein</fullName>
    </recommendedName>
</protein>
<dbReference type="InterPro" id="IPR053169">
    <property type="entry name" value="MUG_Protein"/>
</dbReference>
<feature type="chain" id="PRO_5017809242" description="Glycoside hydrolase family 76 protein" evidence="1">
    <location>
        <begin position="20"/>
        <end position="400"/>
    </location>
</feature>